<organism evidence="2">
    <name type="scientific">uncultured Campylobacterales bacterium</name>
    <dbReference type="NCBI Taxonomy" id="352960"/>
    <lineage>
        <taxon>Bacteria</taxon>
        <taxon>Pseudomonadati</taxon>
        <taxon>Campylobacterota</taxon>
        <taxon>Epsilonproteobacteria</taxon>
        <taxon>Campylobacterales</taxon>
        <taxon>environmental samples</taxon>
    </lineage>
</organism>
<proteinExistence type="predicted"/>
<accession>A0A6S6SJK3</accession>
<gene>
    <name evidence="2" type="ORF">HELGO_WM2613</name>
</gene>
<sequence>MFFYGITLEYFNHYLVWPRVFAISLILIIIYEIWNDRRDKMSLFVFCTVTLLFIGSILFGLSPFRTIFHISGISHILVVLSTLLLVQGTWHQVLKIRRSRTTGALSLQMHQLFALKDIFSLLFGLAIGLKYGWPIILMHFISLIVQLVTMYHFHWVKTVSKN</sequence>
<keyword evidence="1" id="KW-0472">Membrane</keyword>
<evidence type="ECO:0000313" key="2">
    <source>
        <dbReference type="EMBL" id="CAA6803008.1"/>
    </source>
</evidence>
<keyword evidence="1" id="KW-1133">Transmembrane helix</keyword>
<feature type="transmembrane region" description="Helical" evidence="1">
    <location>
        <begin position="67"/>
        <end position="86"/>
    </location>
</feature>
<feature type="transmembrane region" description="Helical" evidence="1">
    <location>
        <begin position="16"/>
        <end position="34"/>
    </location>
</feature>
<dbReference type="EMBL" id="CACVAW010000010">
    <property type="protein sequence ID" value="CAA6803008.1"/>
    <property type="molecule type" value="Genomic_DNA"/>
</dbReference>
<dbReference type="Gene3D" id="1.20.1280.290">
    <property type="match status" value="1"/>
</dbReference>
<dbReference type="AlphaFoldDB" id="A0A6S6SJK3"/>
<feature type="transmembrane region" description="Helical" evidence="1">
    <location>
        <begin position="107"/>
        <end position="127"/>
    </location>
</feature>
<feature type="transmembrane region" description="Helical" evidence="1">
    <location>
        <begin position="41"/>
        <end position="61"/>
    </location>
</feature>
<keyword evidence="1" id="KW-0812">Transmembrane</keyword>
<evidence type="ECO:0000256" key="1">
    <source>
        <dbReference type="SAM" id="Phobius"/>
    </source>
</evidence>
<name>A0A6S6SJK3_9BACT</name>
<feature type="transmembrane region" description="Helical" evidence="1">
    <location>
        <begin position="133"/>
        <end position="153"/>
    </location>
</feature>
<reference evidence="2" key="1">
    <citation type="submission" date="2020-01" db="EMBL/GenBank/DDBJ databases">
        <authorList>
            <person name="Meier V. D."/>
            <person name="Meier V D."/>
        </authorList>
    </citation>
    <scope>NUCLEOTIDE SEQUENCE</scope>
    <source>
        <strain evidence="2">HLG_WM_MAG_12</strain>
    </source>
</reference>
<protein>
    <submittedName>
        <fullName evidence="2">Uncharacterized protein</fullName>
    </submittedName>
</protein>